<dbReference type="OrthoDB" id="192868at2"/>
<evidence type="ECO:0008006" key="4">
    <source>
        <dbReference type="Google" id="ProtNLM"/>
    </source>
</evidence>
<proteinExistence type="predicted"/>
<feature type="transmembrane region" description="Helical" evidence="1">
    <location>
        <begin position="135"/>
        <end position="158"/>
    </location>
</feature>
<keyword evidence="1" id="KW-0812">Transmembrane</keyword>
<name>A0A1T4LU65_9FIRM</name>
<dbReference type="EMBL" id="FUXA01000006">
    <property type="protein sequence ID" value="SJZ58197.1"/>
    <property type="molecule type" value="Genomic_DNA"/>
</dbReference>
<protein>
    <recommendedName>
        <fullName evidence="4">Zinc-ribbon domain-containing protein</fullName>
    </recommendedName>
</protein>
<evidence type="ECO:0000313" key="2">
    <source>
        <dbReference type="EMBL" id="SJZ58197.1"/>
    </source>
</evidence>
<reference evidence="2 3" key="1">
    <citation type="submission" date="2017-02" db="EMBL/GenBank/DDBJ databases">
        <authorList>
            <person name="Peterson S.W."/>
        </authorList>
    </citation>
    <scope>NUCLEOTIDE SEQUENCE [LARGE SCALE GENOMIC DNA]</scope>
    <source>
        <strain evidence="2 3">ATCC 17233</strain>
    </source>
</reference>
<keyword evidence="3" id="KW-1185">Reference proteome</keyword>
<accession>A0A1T4LU65</accession>
<dbReference type="AlphaFoldDB" id="A0A1T4LU65"/>
<dbReference type="Proteomes" id="UP000189857">
    <property type="component" value="Unassembled WGS sequence"/>
</dbReference>
<keyword evidence="1" id="KW-1133">Transmembrane helix</keyword>
<sequence>MSKCINCGNELPQGEKICSLCGTAQPNATSKYNLVGEQTTGDAGNSDLPAGFYDRTKAPGHPIDQPPMYGNDGMNGGMNTGMGGMNAGMGGMNAGMGGMNPGMNNGMNGGQSYPPAYGSQGGYVEPPRVQNKNGALVAILLVLFCAIGVGAFFILNNFMSSPKGVAKKFVAAFEELDVDALAELFPPELSPEDEVAAIRTQFDTYKSYGAKMKFNNVKYDVGSPYSKSMIRKVEQQLKASGYSCDGKFDTMKEVTISATLHVEASGESQDQKIKWILVCGKYKGKWKIIGMQL</sequence>
<evidence type="ECO:0000313" key="3">
    <source>
        <dbReference type="Proteomes" id="UP000189857"/>
    </source>
</evidence>
<gene>
    <name evidence="2" type="ORF">SAMN02745110_00936</name>
</gene>
<keyword evidence="1" id="KW-0472">Membrane</keyword>
<evidence type="ECO:0000256" key="1">
    <source>
        <dbReference type="SAM" id="Phobius"/>
    </source>
</evidence>
<dbReference type="RefSeq" id="WP_078786787.1">
    <property type="nucleotide sequence ID" value="NZ_FMTO01000004.1"/>
</dbReference>
<organism evidence="2 3">
    <name type="scientific">Eubacterium ruminantium</name>
    <dbReference type="NCBI Taxonomy" id="42322"/>
    <lineage>
        <taxon>Bacteria</taxon>
        <taxon>Bacillati</taxon>
        <taxon>Bacillota</taxon>
        <taxon>Clostridia</taxon>
        <taxon>Eubacteriales</taxon>
        <taxon>Eubacteriaceae</taxon>
        <taxon>Eubacterium</taxon>
    </lineage>
</organism>